<dbReference type="GO" id="GO:0033179">
    <property type="term" value="C:proton-transporting V-type ATPase, V0 domain"/>
    <property type="evidence" value="ECO:0007669"/>
    <property type="project" value="InterPro"/>
</dbReference>
<evidence type="ECO:0000256" key="1">
    <source>
        <dbReference type="ARBA" id="ARBA00004141"/>
    </source>
</evidence>
<evidence type="ECO:0000256" key="2">
    <source>
        <dbReference type="ARBA" id="ARBA00007296"/>
    </source>
</evidence>
<evidence type="ECO:0000313" key="11">
    <source>
        <dbReference type="RefSeq" id="XP_013385854.1"/>
    </source>
</evidence>
<organism evidence="10 11">
    <name type="scientific">Lingula anatina</name>
    <name type="common">Brachiopod</name>
    <name type="synonym">Lingula unguis</name>
    <dbReference type="NCBI Taxonomy" id="7574"/>
    <lineage>
        <taxon>Eukaryota</taxon>
        <taxon>Metazoa</taxon>
        <taxon>Spiralia</taxon>
        <taxon>Lophotrochozoa</taxon>
        <taxon>Brachiopoda</taxon>
        <taxon>Linguliformea</taxon>
        <taxon>Lingulata</taxon>
        <taxon>Lingulida</taxon>
        <taxon>Linguloidea</taxon>
        <taxon>Lingulidae</taxon>
        <taxon>Lingula</taxon>
    </lineage>
</organism>
<dbReference type="STRING" id="7574.A0A1S3HLG3"/>
<dbReference type="OrthoDB" id="10264021at2759"/>
<dbReference type="InParanoid" id="A0A1S3HLG3"/>
<dbReference type="AlphaFoldDB" id="A0A1S3HLG3"/>
<feature type="transmembrane region" description="Helical" evidence="8">
    <location>
        <begin position="6"/>
        <end position="26"/>
    </location>
</feature>
<dbReference type="InterPro" id="IPR002379">
    <property type="entry name" value="ATPase_proteolipid_c-like_dom"/>
</dbReference>
<evidence type="ECO:0000313" key="10">
    <source>
        <dbReference type="Proteomes" id="UP000085678"/>
    </source>
</evidence>
<evidence type="ECO:0000256" key="7">
    <source>
        <dbReference type="ARBA" id="ARBA00023136"/>
    </source>
</evidence>
<dbReference type="FunCoup" id="A0A1S3HLG3">
    <property type="interactions" value="1027"/>
</dbReference>
<dbReference type="CDD" id="cd18177">
    <property type="entry name" value="ATP-synt_Vo_c_ATP6F_rpt1"/>
    <property type="match status" value="1"/>
</dbReference>
<evidence type="ECO:0000256" key="6">
    <source>
        <dbReference type="ARBA" id="ARBA00023065"/>
    </source>
</evidence>
<comment type="function">
    <text evidence="8">Proton-conducting pore forming of the V0 complex of vacuolar(H+)-ATPase (V-ATPase), a multisubunit enzyme composed of a peripheral complex (V1) that hydrolyzes ATP and a membrane integral complex (V0) that translocates protons. V-ATPase is responsible for acidifying and maintaining the pH of intracellular compartments and in some cell types, is targeted to the plasma membrane, where it is responsible for acidifying the extracellular environment.</text>
</comment>
<comment type="subcellular location">
    <subcellularLocation>
        <location evidence="1">Membrane</location>
        <topology evidence="1">Multi-pass membrane protein</topology>
    </subcellularLocation>
</comment>
<evidence type="ECO:0000256" key="8">
    <source>
        <dbReference type="RuleBase" id="RU363060"/>
    </source>
</evidence>
<protein>
    <submittedName>
        <fullName evidence="11">V-type proton ATPase 21 kDa proteolipid subunit</fullName>
    </submittedName>
</protein>
<evidence type="ECO:0000256" key="3">
    <source>
        <dbReference type="ARBA" id="ARBA00022448"/>
    </source>
</evidence>
<proteinExistence type="inferred from homology"/>
<keyword evidence="10" id="KW-1185">Reference proteome</keyword>
<dbReference type="KEGG" id="lak:106155513"/>
<keyword evidence="5 8" id="KW-1133">Transmembrane helix</keyword>
<dbReference type="PRINTS" id="PR00122">
    <property type="entry name" value="VACATPASE"/>
</dbReference>
<keyword evidence="7 8" id="KW-0472">Membrane</keyword>
<dbReference type="InterPro" id="IPR035921">
    <property type="entry name" value="F/V-ATP_Csub_sf"/>
</dbReference>
<dbReference type="InterPro" id="IPR000245">
    <property type="entry name" value="ATPase_proteolipid_csu"/>
</dbReference>
<keyword evidence="4 8" id="KW-0812">Transmembrane</keyword>
<evidence type="ECO:0000256" key="5">
    <source>
        <dbReference type="ARBA" id="ARBA00022989"/>
    </source>
</evidence>
<accession>A0A1S3HLG3</accession>
<feature type="transmembrane region" description="Helical" evidence="8">
    <location>
        <begin position="89"/>
        <end position="109"/>
    </location>
</feature>
<dbReference type="RefSeq" id="XP_013385854.1">
    <property type="nucleotide sequence ID" value="XM_013530400.1"/>
</dbReference>
<evidence type="ECO:0000256" key="4">
    <source>
        <dbReference type="ARBA" id="ARBA00022692"/>
    </source>
</evidence>
<dbReference type="GO" id="GO:0046961">
    <property type="term" value="F:proton-transporting ATPase activity, rotational mechanism"/>
    <property type="evidence" value="ECO:0007669"/>
    <property type="project" value="InterPro"/>
</dbReference>
<feature type="domain" description="V-ATPase proteolipid subunit C-like" evidence="9">
    <location>
        <begin position="50"/>
        <end position="109"/>
    </location>
</feature>
<comment type="similarity">
    <text evidence="2 8">Belongs to the V-ATPase proteolipid subunit family.</text>
</comment>
<dbReference type="SUPFAM" id="SSF81333">
    <property type="entry name" value="F1F0 ATP synthase subunit C"/>
    <property type="match status" value="1"/>
</dbReference>
<name>A0A1S3HLG3_LINAN</name>
<keyword evidence="3 8" id="KW-0813">Transport</keyword>
<sequence>MSTLIYSTGSGIIVFALILIGLYYCLSDQGYRFDIGWFLSTTSPVMWGGLGVAFAIALSVVGAAWGIFVTGSSINGAGVKAPRIRTKNLISIIFCEAVAIYGIILAIVMQNIIEGYTLQDIKVVIANHKAGCFSQDGRPGFIIQHCVSSRL</sequence>
<dbReference type="Pfam" id="PF00137">
    <property type="entry name" value="ATP-synt_C"/>
    <property type="match status" value="1"/>
</dbReference>
<keyword evidence="6 8" id="KW-0406">Ion transport</keyword>
<reference evidence="11" key="1">
    <citation type="submission" date="2025-08" db="UniProtKB">
        <authorList>
            <consortium name="RefSeq"/>
        </authorList>
    </citation>
    <scope>IDENTIFICATION</scope>
    <source>
        <tissue evidence="11">Gonads</tissue>
    </source>
</reference>
<dbReference type="Gene3D" id="1.20.120.610">
    <property type="entry name" value="lithium bound rotor ring of v- atpase"/>
    <property type="match status" value="1"/>
</dbReference>
<gene>
    <name evidence="11" type="primary">LOC106155513</name>
</gene>
<comment type="subunit">
    <text evidence="8">V-ATPase is a heteromultimeric enzyme made up of two complexes: the ATP-hydrolytic V1 complex and the proton translocation V0 complex. The V1 complex consists of three catalytic AB heterodimers that form a heterohexamer, three peripheral stalks each consisting of EG heterodimers, one central rotor including subunits D and F, and the regulatory subunits C and H. The proton translocation complex V0 consists of the proton transport subunit a, a ring of proteolipid subunits c9c'', rotary subunit d, subunits e and f, and the accessory subunits.</text>
</comment>
<dbReference type="Proteomes" id="UP000085678">
    <property type="component" value="Unplaced"/>
</dbReference>
<evidence type="ECO:0000259" key="9">
    <source>
        <dbReference type="Pfam" id="PF00137"/>
    </source>
</evidence>
<dbReference type="PANTHER" id="PTHR10263">
    <property type="entry name" value="V-TYPE PROTON ATPASE PROTEOLIPID SUBUNIT"/>
    <property type="match status" value="1"/>
</dbReference>
<feature type="transmembrane region" description="Helical" evidence="8">
    <location>
        <begin position="47"/>
        <end position="69"/>
    </location>
</feature>
<dbReference type="GeneID" id="106155513"/>